<accession>A0A2N9HTU2</accession>
<protein>
    <submittedName>
        <fullName evidence="2">Uncharacterized protein</fullName>
    </submittedName>
</protein>
<name>A0A2N9HTU2_FAGSY</name>
<evidence type="ECO:0000313" key="2">
    <source>
        <dbReference type="EMBL" id="SPD15134.1"/>
    </source>
</evidence>
<dbReference type="AlphaFoldDB" id="A0A2N9HTU2"/>
<keyword evidence="1" id="KW-0812">Transmembrane</keyword>
<keyword evidence="1" id="KW-1133">Transmembrane helix</keyword>
<proteinExistence type="predicted"/>
<sequence length="58" mass="6303">MVVGFSGFRRLGFLGFAAWVSVHGVVVGNGFGFLVVEPWVSAWRWWSRAGSGFVVVDG</sequence>
<organism evidence="2">
    <name type="scientific">Fagus sylvatica</name>
    <name type="common">Beechnut</name>
    <dbReference type="NCBI Taxonomy" id="28930"/>
    <lineage>
        <taxon>Eukaryota</taxon>
        <taxon>Viridiplantae</taxon>
        <taxon>Streptophyta</taxon>
        <taxon>Embryophyta</taxon>
        <taxon>Tracheophyta</taxon>
        <taxon>Spermatophyta</taxon>
        <taxon>Magnoliopsida</taxon>
        <taxon>eudicotyledons</taxon>
        <taxon>Gunneridae</taxon>
        <taxon>Pentapetalae</taxon>
        <taxon>rosids</taxon>
        <taxon>fabids</taxon>
        <taxon>Fagales</taxon>
        <taxon>Fagaceae</taxon>
        <taxon>Fagus</taxon>
    </lineage>
</organism>
<keyword evidence="1" id="KW-0472">Membrane</keyword>
<dbReference type="EMBL" id="OIVN01004046">
    <property type="protein sequence ID" value="SPD15134.1"/>
    <property type="molecule type" value="Genomic_DNA"/>
</dbReference>
<gene>
    <name evidence="2" type="ORF">FSB_LOCUS43016</name>
</gene>
<evidence type="ECO:0000256" key="1">
    <source>
        <dbReference type="SAM" id="Phobius"/>
    </source>
</evidence>
<reference evidence="2" key="1">
    <citation type="submission" date="2018-02" db="EMBL/GenBank/DDBJ databases">
        <authorList>
            <person name="Cohen D.B."/>
            <person name="Kent A.D."/>
        </authorList>
    </citation>
    <scope>NUCLEOTIDE SEQUENCE</scope>
</reference>
<feature type="transmembrane region" description="Helical" evidence="1">
    <location>
        <begin position="12"/>
        <end position="36"/>
    </location>
</feature>